<organism evidence="2 3">
    <name type="scientific">Microbacterium plantarum</name>
    <dbReference type="NCBI Taxonomy" id="1816425"/>
    <lineage>
        <taxon>Bacteria</taxon>
        <taxon>Bacillati</taxon>
        <taxon>Actinomycetota</taxon>
        <taxon>Actinomycetes</taxon>
        <taxon>Micrococcales</taxon>
        <taxon>Microbacteriaceae</taxon>
        <taxon>Microbacterium</taxon>
    </lineage>
</organism>
<evidence type="ECO:0008006" key="4">
    <source>
        <dbReference type="Google" id="ProtNLM"/>
    </source>
</evidence>
<name>A0ABV5EQW7_9MICO</name>
<dbReference type="RefSeq" id="WP_378717589.1">
    <property type="nucleotide sequence ID" value="NZ_JBHLHV010000001.1"/>
</dbReference>
<feature type="transmembrane region" description="Helical" evidence="1">
    <location>
        <begin position="86"/>
        <end position="107"/>
    </location>
</feature>
<comment type="caution">
    <text evidence="2">The sequence shown here is derived from an EMBL/GenBank/DDBJ whole genome shotgun (WGS) entry which is preliminary data.</text>
</comment>
<evidence type="ECO:0000313" key="3">
    <source>
        <dbReference type="Proteomes" id="UP001589643"/>
    </source>
</evidence>
<keyword evidence="3" id="KW-1185">Reference proteome</keyword>
<protein>
    <recommendedName>
        <fullName evidence="4">Major facilitator superfamily (MFS) profile domain-containing protein</fullName>
    </recommendedName>
</protein>
<gene>
    <name evidence="2" type="ORF">AB7P39_05775</name>
</gene>
<keyword evidence="1" id="KW-0472">Membrane</keyword>
<evidence type="ECO:0000256" key="1">
    <source>
        <dbReference type="SAM" id="Phobius"/>
    </source>
</evidence>
<feature type="transmembrane region" description="Helical" evidence="1">
    <location>
        <begin position="46"/>
        <end position="74"/>
    </location>
</feature>
<reference evidence="2 3" key="1">
    <citation type="submission" date="2024-08" db="EMBL/GenBank/DDBJ databases">
        <title>Heavy metals resistant antinobacteria isolated from wastewater.</title>
        <authorList>
            <person name="Roman Ponce B."/>
            <person name="Blanco Mercado M.A."/>
            <person name="Avila Aldana I.N."/>
            <person name="Morales Arrieta S."/>
        </authorList>
    </citation>
    <scope>NUCLEOTIDE SEQUENCE [LARGE SCALE GENOMIC DNA]</scope>
    <source>
        <strain evidence="3">sma-1</strain>
    </source>
</reference>
<evidence type="ECO:0000313" key="2">
    <source>
        <dbReference type="EMBL" id="MFB8892354.1"/>
    </source>
</evidence>
<keyword evidence="1" id="KW-1133">Transmembrane helix</keyword>
<keyword evidence="1" id="KW-0812">Transmembrane</keyword>
<sequence>MTSEPADRPWSRRGRGWGIAATIFAGIGILPVAVVVVLGYTVDPLWGWMLFIALPISIAAGALGGVLGIIGLIAARGDRGGYGWPVVGLVLGWGQVLLGTGFLNGWFI</sequence>
<proteinExistence type="predicted"/>
<accession>A0ABV5EQW7</accession>
<feature type="transmembrane region" description="Helical" evidence="1">
    <location>
        <begin position="17"/>
        <end position="40"/>
    </location>
</feature>
<dbReference type="EMBL" id="JBHLHV010000001">
    <property type="protein sequence ID" value="MFB8892354.1"/>
    <property type="molecule type" value="Genomic_DNA"/>
</dbReference>
<dbReference type="Proteomes" id="UP001589643">
    <property type="component" value="Unassembled WGS sequence"/>
</dbReference>